<reference evidence="2" key="1">
    <citation type="journal article" date="2024" name="Front. Bioeng. Biotechnol.">
        <title>Genome-scale model development and genomic sequencing of the oleaginous clade Lipomyces.</title>
        <authorList>
            <person name="Czajka J.J."/>
            <person name="Han Y."/>
            <person name="Kim J."/>
            <person name="Mondo S.J."/>
            <person name="Hofstad B.A."/>
            <person name="Robles A."/>
            <person name="Haridas S."/>
            <person name="Riley R."/>
            <person name="LaButti K."/>
            <person name="Pangilinan J."/>
            <person name="Andreopoulos W."/>
            <person name="Lipzen A."/>
            <person name="Yan J."/>
            <person name="Wang M."/>
            <person name="Ng V."/>
            <person name="Grigoriev I.V."/>
            <person name="Spatafora J.W."/>
            <person name="Magnuson J.K."/>
            <person name="Baker S.E."/>
            <person name="Pomraning K.R."/>
        </authorList>
    </citation>
    <scope>NUCLEOTIDE SEQUENCE [LARGE SCALE GENOMIC DNA]</scope>
    <source>
        <strain evidence="2">CBS 7786</strain>
    </source>
</reference>
<accession>A0ACC3TAX8</accession>
<sequence length="647" mass="71715">MVASWDMFSVPSVLEETPSTVYRWASDSPTSLQHATELSTVSEEDDTGILESKRRGALSDSITDGDEYHHPHQLHHIRHLAKLLDKFNLNHPSPGSVRSLLESPSRISTPMSDSVVWSSTDTGGMKVRHMAKKVAESDVSLVSDNGSPREHIRQFSEGSAVPPQPAPEYNPSEKTPVSNVIARPDEPAPTFASEPRDGVVSKMAVPSRNPGSHRSEPAPDNGKTQAENPVASAGQQDREGVSSVIGDEDQLTPADYIFLLKQIRGLSQECENRGKIIDDLQRQKYTRQPAQQPTQQPPSNSMYVEPASPRQLNDLDASSPATQAPRLAAARQSSQSSPPLRHVTMEDANETRSPTPQQEEISFHRIPELDQSMEQRHNEQQRYEDDPTTIRRQALHQAQQQGVVHPRPIRSNQQSQMVDDASLPRLHSVPTTSSASYNDEGSAFTRRHEIRARSQEESRLLGSLNDSLRHSLRLEQDLAHAKAEIAELRAAISEISRKERDTKVGPSEFSERQQSTSIAHPSMVIPTDEVPVSAGFGPRRIPSVQKDGPSTQPEQHTGARRLPNARLYQHSSSTEVIEELEKLLGEAEKEVAMLKGNAKVLGPSDMPDSRRATAFKHDRLYYKLQMDHVDTLGVAELGNLIKVCDFT</sequence>
<comment type="caution">
    <text evidence="1">The sequence shown here is derived from an EMBL/GenBank/DDBJ whole genome shotgun (WGS) entry which is preliminary data.</text>
</comment>
<name>A0ACC3TAX8_LIPKO</name>
<proteinExistence type="predicted"/>
<evidence type="ECO:0000313" key="1">
    <source>
        <dbReference type="EMBL" id="KAK9241073.1"/>
    </source>
</evidence>
<protein>
    <submittedName>
        <fullName evidence="1">Uncharacterized protein</fullName>
    </submittedName>
</protein>
<evidence type="ECO:0000313" key="2">
    <source>
        <dbReference type="Proteomes" id="UP001433508"/>
    </source>
</evidence>
<keyword evidence="2" id="KW-1185">Reference proteome</keyword>
<gene>
    <name evidence="1" type="ORF">V1525DRAFT_335357</name>
</gene>
<dbReference type="Proteomes" id="UP001433508">
    <property type="component" value="Unassembled WGS sequence"/>
</dbReference>
<organism evidence="1 2">
    <name type="scientific">Lipomyces kononenkoae</name>
    <name type="common">Yeast</name>
    <dbReference type="NCBI Taxonomy" id="34357"/>
    <lineage>
        <taxon>Eukaryota</taxon>
        <taxon>Fungi</taxon>
        <taxon>Dikarya</taxon>
        <taxon>Ascomycota</taxon>
        <taxon>Saccharomycotina</taxon>
        <taxon>Lipomycetes</taxon>
        <taxon>Lipomycetales</taxon>
        <taxon>Lipomycetaceae</taxon>
        <taxon>Lipomyces</taxon>
    </lineage>
</organism>
<dbReference type="EMBL" id="MU971336">
    <property type="protein sequence ID" value="KAK9241073.1"/>
    <property type="molecule type" value="Genomic_DNA"/>
</dbReference>